<dbReference type="Proteomes" id="UP000007100">
    <property type="component" value="Chromosome"/>
</dbReference>
<name>F0J6M9_ACIMA</name>
<sequence length="243" mass="27404">MMIVDPKHRFPLVRFMPYGDQLAELPHFASPVTRAPAAPDLQVRREGRLARASRRVFDVTMSLVMAVFLAPVMLLAALAIAIDSPGPVFYRQTRVGLNGRPFRITKFRSMRRDAEGAGVAVWAATEDPRITAVGRILRKYRIDELPQFFDVLRGDMSIIGPRPERPEFVAILRESIPDYDLRHAVKPGITGLAQVRYAYGASVEDARIKHIYDTEYLRKRSFLLDGKILIETVSVVLFGKGAR</sequence>
<dbReference type="Pfam" id="PF02397">
    <property type="entry name" value="Bac_transf"/>
    <property type="match status" value="1"/>
</dbReference>
<evidence type="ECO:0000313" key="3">
    <source>
        <dbReference type="EMBL" id="BAJ82646.1"/>
    </source>
</evidence>
<dbReference type="KEGG" id="amv:ACMV_32990"/>
<organism evidence="3 4">
    <name type="scientific">Acidiphilium multivorum (strain DSM 11245 / JCM 8867 / NBRC 100883 / AIU 301)</name>
    <dbReference type="NCBI Taxonomy" id="926570"/>
    <lineage>
        <taxon>Bacteria</taxon>
        <taxon>Pseudomonadati</taxon>
        <taxon>Pseudomonadota</taxon>
        <taxon>Alphaproteobacteria</taxon>
        <taxon>Acetobacterales</taxon>
        <taxon>Acidocellaceae</taxon>
        <taxon>Acidiphilium</taxon>
    </lineage>
</organism>
<accession>F0J6M9</accession>
<dbReference type="HOGENOM" id="CLU_024920_1_2_5"/>
<reference evidence="3 4" key="1">
    <citation type="submission" date="2010-12" db="EMBL/GenBank/DDBJ databases">
        <title>Whole genome sequence of Acidiphilium multivorum AIU301.</title>
        <authorList>
            <person name="Narita-Yamada S."/>
            <person name="Nakamura S."/>
            <person name="Ito N."/>
            <person name="Takarada H."/>
            <person name="Katano Y."/>
            <person name="Nakazawa H."/>
            <person name="Hosoyama A."/>
            <person name="Yamada R."/>
            <person name="Fujita N."/>
        </authorList>
    </citation>
    <scope>NUCLEOTIDE SEQUENCE [LARGE SCALE GENOMIC DNA]</scope>
    <source>
        <strain evidence="4">DSM 11245 / JCM 8867 / AIU301</strain>
    </source>
</reference>
<dbReference type="PANTHER" id="PTHR30576">
    <property type="entry name" value="COLANIC BIOSYNTHESIS UDP-GLUCOSE LIPID CARRIER TRANSFERASE"/>
    <property type="match status" value="1"/>
</dbReference>
<dbReference type="InterPro" id="IPR003362">
    <property type="entry name" value="Bact_transf"/>
</dbReference>
<dbReference type="GO" id="GO:0000271">
    <property type="term" value="P:polysaccharide biosynthetic process"/>
    <property type="evidence" value="ECO:0007669"/>
    <property type="project" value="UniProtKB-KW"/>
</dbReference>
<keyword evidence="3" id="KW-0808">Transferase</keyword>
<evidence type="ECO:0000313" key="4">
    <source>
        <dbReference type="Proteomes" id="UP000007100"/>
    </source>
</evidence>
<evidence type="ECO:0000256" key="1">
    <source>
        <dbReference type="ARBA" id="ARBA00006464"/>
    </source>
</evidence>
<comment type="similarity">
    <text evidence="1">Belongs to the bacterial sugar transferase family.</text>
</comment>
<keyword evidence="4" id="KW-1185">Reference proteome</keyword>
<keyword evidence="2" id="KW-0270">Exopolysaccharide synthesis</keyword>
<dbReference type="EMBL" id="AP012035">
    <property type="protein sequence ID" value="BAJ82646.1"/>
    <property type="molecule type" value="Genomic_DNA"/>
</dbReference>
<dbReference type="PANTHER" id="PTHR30576:SF0">
    <property type="entry name" value="UNDECAPRENYL-PHOSPHATE N-ACETYLGALACTOSAMINYL 1-PHOSPHATE TRANSFERASE-RELATED"/>
    <property type="match status" value="1"/>
</dbReference>
<dbReference type="RefSeq" id="WP_013641128.1">
    <property type="nucleotide sequence ID" value="NC_015186.1"/>
</dbReference>
<gene>
    <name evidence="3" type="ordered locus">ACMV_32990</name>
</gene>
<evidence type="ECO:0000256" key="2">
    <source>
        <dbReference type="ARBA" id="ARBA00023169"/>
    </source>
</evidence>
<dbReference type="GO" id="GO:0016780">
    <property type="term" value="F:phosphotransferase activity, for other substituted phosphate groups"/>
    <property type="evidence" value="ECO:0007669"/>
    <property type="project" value="TreeGrafter"/>
</dbReference>
<dbReference type="AlphaFoldDB" id="F0J6M9"/>
<proteinExistence type="inferred from homology"/>
<protein>
    <submittedName>
        <fullName evidence="3">Putative glycosyltransferase</fullName>
    </submittedName>
</protein>